<sequence length="209" mass="21343">MRRPPTQAVDDTTEIVLTSRLLLVNAIVTQGAVALVIALSAWYFEIPGDAIGITVEVGAVAVGVAFGAVLWVANELSTRVADAVGASYDERVRHLLAPDAAGGWVVLLTVALPLIAVSEELLFRAALVGVPAAGLGLNAWALAGVSSLAFALGHGAQGRVGVVVTGTLGFVLAAGYVLTGSLLVVVVAHYVLNAVEFLVHEFLGVDALG</sequence>
<dbReference type="Proteomes" id="UP001596445">
    <property type="component" value="Unassembled WGS sequence"/>
</dbReference>
<evidence type="ECO:0000313" key="4">
    <source>
        <dbReference type="Proteomes" id="UP001596445"/>
    </source>
</evidence>
<keyword evidence="4" id="KW-1185">Reference proteome</keyword>
<feature type="domain" description="CAAX prenyl protease 2/Lysostaphin resistance protein A-like" evidence="2">
    <location>
        <begin position="104"/>
        <end position="195"/>
    </location>
</feature>
<organism evidence="3 4">
    <name type="scientific">Halovenus salina</name>
    <dbReference type="NCBI Taxonomy" id="1510225"/>
    <lineage>
        <taxon>Archaea</taxon>
        <taxon>Methanobacteriati</taxon>
        <taxon>Methanobacteriota</taxon>
        <taxon>Stenosarchaea group</taxon>
        <taxon>Halobacteria</taxon>
        <taxon>Halobacteriales</taxon>
        <taxon>Haloarculaceae</taxon>
        <taxon>Halovenus</taxon>
    </lineage>
</organism>
<name>A0ABD5VWJ5_9EURY</name>
<feature type="transmembrane region" description="Helical" evidence="1">
    <location>
        <begin position="95"/>
        <end position="117"/>
    </location>
</feature>
<evidence type="ECO:0000259" key="2">
    <source>
        <dbReference type="Pfam" id="PF02517"/>
    </source>
</evidence>
<dbReference type="RefSeq" id="WP_382186776.1">
    <property type="nucleotide sequence ID" value="NZ_JBHSZI010000001.1"/>
</dbReference>
<accession>A0ABD5VWJ5</accession>
<comment type="caution">
    <text evidence="3">The sequence shown here is derived from an EMBL/GenBank/DDBJ whole genome shotgun (WGS) entry which is preliminary data.</text>
</comment>
<dbReference type="GO" id="GO:0080120">
    <property type="term" value="P:CAAX-box protein maturation"/>
    <property type="evidence" value="ECO:0007669"/>
    <property type="project" value="UniProtKB-ARBA"/>
</dbReference>
<dbReference type="EMBL" id="JBHSZI010000001">
    <property type="protein sequence ID" value="MFC7057560.1"/>
    <property type="molecule type" value="Genomic_DNA"/>
</dbReference>
<feature type="transmembrane region" description="Helical" evidence="1">
    <location>
        <begin position="50"/>
        <end position="74"/>
    </location>
</feature>
<dbReference type="EC" id="3.4.-.-" evidence="3"/>
<gene>
    <name evidence="3" type="ORF">ACFQQG_04445</name>
</gene>
<dbReference type="GO" id="GO:0004175">
    <property type="term" value="F:endopeptidase activity"/>
    <property type="evidence" value="ECO:0007669"/>
    <property type="project" value="UniProtKB-ARBA"/>
</dbReference>
<reference evidence="3 4" key="1">
    <citation type="journal article" date="2019" name="Int. J. Syst. Evol. Microbiol.">
        <title>The Global Catalogue of Microorganisms (GCM) 10K type strain sequencing project: providing services to taxonomists for standard genome sequencing and annotation.</title>
        <authorList>
            <consortium name="The Broad Institute Genomics Platform"/>
            <consortium name="The Broad Institute Genome Sequencing Center for Infectious Disease"/>
            <person name="Wu L."/>
            <person name="Ma J."/>
        </authorList>
    </citation>
    <scope>NUCLEOTIDE SEQUENCE [LARGE SCALE GENOMIC DNA]</scope>
    <source>
        <strain evidence="3 4">JCM 30072</strain>
    </source>
</reference>
<feature type="transmembrane region" description="Helical" evidence="1">
    <location>
        <begin position="168"/>
        <end position="192"/>
    </location>
</feature>
<dbReference type="Pfam" id="PF02517">
    <property type="entry name" value="Rce1-like"/>
    <property type="match status" value="1"/>
</dbReference>
<evidence type="ECO:0000313" key="3">
    <source>
        <dbReference type="EMBL" id="MFC7057560.1"/>
    </source>
</evidence>
<keyword evidence="1" id="KW-0472">Membrane</keyword>
<keyword evidence="1" id="KW-1133">Transmembrane helix</keyword>
<protein>
    <submittedName>
        <fullName evidence="3">CPBP family intramembrane glutamic endopeptidase</fullName>
        <ecNumber evidence="3">3.4.-.-</ecNumber>
    </submittedName>
</protein>
<feature type="transmembrane region" description="Helical" evidence="1">
    <location>
        <begin position="21"/>
        <end position="44"/>
    </location>
</feature>
<dbReference type="InterPro" id="IPR003675">
    <property type="entry name" value="Rce1/LyrA-like_dom"/>
</dbReference>
<proteinExistence type="predicted"/>
<keyword evidence="1" id="KW-0812">Transmembrane</keyword>
<keyword evidence="3" id="KW-0378">Hydrolase</keyword>
<dbReference type="AlphaFoldDB" id="A0ABD5VWJ5"/>
<feature type="transmembrane region" description="Helical" evidence="1">
    <location>
        <begin position="137"/>
        <end position="156"/>
    </location>
</feature>
<evidence type="ECO:0000256" key="1">
    <source>
        <dbReference type="SAM" id="Phobius"/>
    </source>
</evidence>